<gene>
    <name evidence="2" type="ORF">SAMN02583745_01579</name>
</gene>
<accession>A0A1I0CCE7</accession>
<dbReference type="AlphaFoldDB" id="A0A1I0CCE7"/>
<feature type="region of interest" description="Disordered" evidence="1">
    <location>
        <begin position="123"/>
        <end position="145"/>
    </location>
</feature>
<feature type="compositionally biased region" description="Polar residues" evidence="1">
    <location>
        <begin position="123"/>
        <end position="136"/>
    </location>
</feature>
<proteinExistence type="predicted"/>
<protein>
    <submittedName>
        <fullName evidence="2">Uncharacterized protein</fullName>
    </submittedName>
</protein>
<evidence type="ECO:0000313" key="3">
    <source>
        <dbReference type="Proteomes" id="UP000242642"/>
    </source>
</evidence>
<organism evidence="2 3">
    <name type="scientific">Thorsellia anophelis DSM 18579</name>
    <dbReference type="NCBI Taxonomy" id="1123402"/>
    <lineage>
        <taxon>Bacteria</taxon>
        <taxon>Pseudomonadati</taxon>
        <taxon>Pseudomonadota</taxon>
        <taxon>Gammaproteobacteria</taxon>
        <taxon>Enterobacterales</taxon>
        <taxon>Thorselliaceae</taxon>
        <taxon>Thorsellia</taxon>
    </lineage>
</organism>
<dbReference type="EMBL" id="FOHV01000010">
    <property type="protein sequence ID" value="SET17228.1"/>
    <property type="molecule type" value="Genomic_DNA"/>
</dbReference>
<reference evidence="3" key="1">
    <citation type="submission" date="2016-10" db="EMBL/GenBank/DDBJ databases">
        <authorList>
            <person name="Varghese N."/>
            <person name="Submissions S."/>
        </authorList>
    </citation>
    <scope>NUCLEOTIDE SEQUENCE [LARGE SCALE GENOMIC DNA]</scope>
    <source>
        <strain evidence="3">DSM 18579</strain>
    </source>
</reference>
<sequence>MRETEIINNFDHQRLGKLYESLMKLGNKSVSVGITASANQSIEEGELNLAGLLAIHEFGTLNGNIPERAALRTSVIKNVDAYIDFNKVNFKRVLREQISVDDALNLLGIKAASDVQNGIGNRTLELTPNKPSTIKSKGSDTPLIDTGQLRQSITHEIREA</sequence>
<evidence type="ECO:0000256" key="1">
    <source>
        <dbReference type="SAM" id="MobiDB-lite"/>
    </source>
</evidence>
<dbReference type="RefSeq" id="WP_093319407.1">
    <property type="nucleotide sequence ID" value="NZ_FOHV01000010.1"/>
</dbReference>
<dbReference type="STRING" id="1123402.SAMN02583745_01579"/>
<evidence type="ECO:0000313" key="2">
    <source>
        <dbReference type="EMBL" id="SET17228.1"/>
    </source>
</evidence>
<dbReference type="OrthoDB" id="8160844at2"/>
<keyword evidence="3" id="KW-1185">Reference proteome</keyword>
<name>A0A1I0CCE7_9GAMM</name>
<dbReference type="Proteomes" id="UP000242642">
    <property type="component" value="Unassembled WGS sequence"/>
</dbReference>